<evidence type="ECO:0000256" key="11">
    <source>
        <dbReference type="SAM" id="Phobius"/>
    </source>
</evidence>
<evidence type="ECO:0000256" key="7">
    <source>
        <dbReference type="ARBA" id="ARBA00022984"/>
    </source>
</evidence>
<evidence type="ECO:0000259" key="12">
    <source>
        <dbReference type="Pfam" id="PF00912"/>
    </source>
</evidence>
<dbReference type="GO" id="GO:0016763">
    <property type="term" value="F:pentosyltransferase activity"/>
    <property type="evidence" value="ECO:0007669"/>
    <property type="project" value="InterPro"/>
</dbReference>
<dbReference type="PANTHER" id="PTHR30400:SF0">
    <property type="entry name" value="BIOSYNTHETIC PEPTIDOGLYCAN TRANSGLYCOSYLASE"/>
    <property type="match status" value="1"/>
</dbReference>
<dbReference type="InterPro" id="IPR011812">
    <property type="entry name" value="Pep_trsgly"/>
</dbReference>
<evidence type="ECO:0000256" key="10">
    <source>
        <dbReference type="ARBA" id="ARBA00023316"/>
    </source>
</evidence>
<keyword evidence="6" id="KW-0133">Cell shape</keyword>
<keyword evidence="1" id="KW-1003">Cell membrane</keyword>
<keyword evidence="10" id="KW-0961">Cell wall biogenesis/degradation</keyword>
<keyword evidence="9 11" id="KW-0472">Membrane</keyword>
<evidence type="ECO:0000256" key="6">
    <source>
        <dbReference type="ARBA" id="ARBA00022960"/>
    </source>
</evidence>
<reference evidence="13" key="1">
    <citation type="journal article" date="2015" name="Nature">
        <title>Complex archaea that bridge the gap between prokaryotes and eukaryotes.</title>
        <authorList>
            <person name="Spang A."/>
            <person name="Saw J.H."/>
            <person name="Jorgensen S.L."/>
            <person name="Zaremba-Niedzwiedzka K."/>
            <person name="Martijn J."/>
            <person name="Lind A.E."/>
            <person name="van Eijk R."/>
            <person name="Schleper C."/>
            <person name="Guy L."/>
            <person name="Ettema T.J."/>
        </authorList>
    </citation>
    <scope>NUCLEOTIDE SEQUENCE</scope>
</reference>
<evidence type="ECO:0000256" key="4">
    <source>
        <dbReference type="ARBA" id="ARBA00022679"/>
    </source>
</evidence>
<dbReference type="InterPro" id="IPR036950">
    <property type="entry name" value="PBP_transglycosylase"/>
</dbReference>
<gene>
    <name evidence="13" type="ORF">LCGC14_2445400</name>
</gene>
<organism evidence="13">
    <name type="scientific">marine sediment metagenome</name>
    <dbReference type="NCBI Taxonomy" id="412755"/>
    <lineage>
        <taxon>unclassified sequences</taxon>
        <taxon>metagenomes</taxon>
        <taxon>ecological metagenomes</taxon>
    </lineage>
</organism>
<dbReference type="Pfam" id="PF00912">
    <property type="entry name" value="Transgly"/>
    <property type="match status" value="1"/>
</dbReference>
<dbReference type="GO" id="GO:0008360">
    <property type="term" value="P:regulation of cell shape"/>
    <property type="evidence" value="ECO:0007669"/>
    <property type="project" value="UniProtKB-KW"/>
</dbReference>
<feature type="domain" description="Glycosyl transferase family 51" evidence="12">
    <location>
        <begin position="99"/>
        <end position="263"/>
    </location>
</feature>
<dbReference type="AlphaFoldDB" id="A0A0F9EBK0"/>
<dbReference type="InterPro" id="IPR001264">
    <property type="entry name" value="Glyco_trans_51"/>
</dbReference>
<evidence type="ECO:0000256" key="9">
    <source>
        <dbReference type="ARBA" id="ARBA00023136"/>
    </source>
</evidence>
<keyword evidence="8 11" id="KW-1133">Transmembrane helix</keyword>
<feature type="transmembrane region" description="Helical" evidence="11">
    <location>
        <begin position="43"/>
        <end position="64"/>
    </location>
</feature>
<sequence length="269" mass="31663">MRYQFFKFSLWIRDAARFARKSIVTLLFVMPYRTIRFLWRKRIIQSVVIAVILYLGIDVGKYFFTPDVVWLARQNPRLTEMMVHQERRPEKAGKRIAIRHAWVPLKKISPYVVQAVIIGEDDKFWQHRGFDFEAIQRAFREDIKERRFKSGGSTITQQLAKNLFLKPTKNPVRKIKEAILAWRMERVLEKERILEIYLNVAEWGESIYGVEAAALHYYGKRASSLTPMQAARLAAALPNPRRYSPVGSSGFVRNRSRIIYSVMKKRGIR</sequence>
<dbReference type="GO" id="GO:0009274">
    <property type="term" value="C:peptidoglycan-based cell wall"/>
    <property type="evidence" value="ECO:0007669"/>
    <property type="project" value="InterPro"/>
</dbReference>
<evidence type="ECO:0000256" key="2">
    <source>
        <dbReference type="ARBA" id="ARBA00022519"/>
    </source>
</evidence>
<dbReference type="PANTHER" id="PTHR30400">
    <property type="entry name" value="MONOFUNCTIONAL BIOSYNTHETIC PEPTIDOGLYCAN TRANSGLYCOSYLASE"/>
    <property type="match status" value="1"/>
</dbReference>
<proteinExistence type="inferred from homology"/>
<dbReference type="Gene3D" id="1.10.3810.10">
    <property type="entry name" value="Biosynthetic peptidoglycan transglycosylase-like"/>
    <property type="match status" value="1"/>
</dbReference>
<dbReference type="HAMAP" id="MF_00766">
    <property type="entry name" value="PGT_MtgA"/>
    <property type="match status" value="1"/>
</dbReference>
<protein>
    <recommendedName>
        <fullName evidence="12">Glycosyl transferase family 51 domain-containing protein</fullName>
    </recommendedName>
</protein>
<evidence type="ECO:0000256" key="5">
    <source>
        <dbReference type="ARBA" id="ARBA00022692"/>
    </source>
</evidence>
<keyword evidence="7" id="KW-0573">Peptidoglycan synthesis</keyword>
<dbReference type="InterPro" id="IPR023346">
    <property type="entry name" value="Lysozyme-like_dom_sf"/>
</dbReference>
<evidence type="ECO:0000256" key="8">
    <source>
        <dbReference type="ARBA" id="ARBA00022989"/>
    </source>
</evidence>
<evidence type="ECO:0000256" key="3">
    <source>
        <dbReference type="ARBA" id="ARBA00022676"/>
    </source>
</evidence>
<keyword evidence="5 11" id="KW-0812">Transmembrane</keyword>
<name>A0A0F9EBK0_9ZZZZ</name>
<dbReference type="SUPFAM" id="SSF53955">
    <property type="entry name" value="Lysozyme-like"/>
    <property type="match status" value="1"/>
</dbReference>
<comment type="caution">
    <text evidence="13">The sequence shown here is derived from an EMBL/GenBank/DDBJ whole genome shotgun (WGS) entry which is preliminary data.</text>
</comment>
<dbReference type="NCBIfam" id="TIGR02070">
    <property type="entry name" value="mono_pep_trsgly"/>
    <property type="match status" value="1"/>
</dbReference>
<keyword evidence="4" id="KW-0808">Transferase</keyword>
<accession>A0A0F9EBK0</accession>
<evidence type="ECO:0000313" key="13">
    <source>
        <dbReference type="EMBL" id="KKL21443.1"/>
    </source>
</evidence>
<dbReference type="EMBL" id="LAZR01037729">
    <property type="protein sequence ID" value="KKL21443.1"/>
    <property type="molecule type" value="Genomic_DNA"/>
</dbReference>
<dbReference type="GO" id="GO:0071555">
    <property type="term" value="P:cell wall organization"/>
    <property type="evidence" value="ECO:0007669"/>
    <property type="project" value="UniProtKB-KW"/>
</dbReference>
<dbReference type="GO" id="GO:0009252">
    <property type="term" value="P:peptidoglycan biosynthetic process"/>
    <property type="evidence" value="ECO:0007669"/>
    <property type="project" value="UniProtKB-KW"/>
</dbReference>
<keyword evidence="2" id="KW-0997">Cell inner membrane</keyword>
<keyword evidence="3" id="KW-0328">Glycosyltransferase</keyword>
<dbReference type="GO" id="GO:0016020">
    <property type="term" value="C:membrane"/>
    <property type="evidence" value="ECO:0007669"/>
    <property type="project" value="InterPro"/>
</dbReference>
<evidence type="ECO:0000256" key="1">
    <source>
        <dbReference type="ARBA" id="ARBA00022475"/>
    </source>
</evidence>